<keyword evidence="4" id="KW-1185">Reference proteome</keyword>
<accession>A0ABR0KPV1</accession>
<gene>
    <name evidence="3" type="ORF">LTR24_000121</name>
</gene>
<evidence type="ECO:0000259" key="2">
    <source>
        <dbReference type="Pfam" id="PF07510"/>
    </source>
</evidence>
<evidence type="ECO:0000313" key="4">
    <source>
        <dbReference type="Proteomes" id="UP001345013"/>
    </source>
</evidence>
<dbReference type="Proteomes" id="UP001345013">
    <property type="component" value="Unassembled WGS sequence"/>
</dbReference>
<evidence type="ECO:0000313" key="3">
    <source>
        <dbReference type="EMBL" id="KAK5102562.1"/>
    </source>
</evidence>
<protein>
    <recommendedName>
        <fullName evidence="2">GmrSD restriction endonucleases C-terminal domain-containing protein</fullName>
    </recommendedName>
</protein>
<dbReference type="InterPro" id="IPR011089">
    <property type="entry name" value="GmrSD_C"/>
</dbReference>
<reference evidence="3 4" key="1">
    <citation type="submission" date="2023-08" db="EMBL/GenBank/DDBJ databases">
        <title>Black Yeasts Isolated from many extreme environments.</title>
        <authorList>
            <person name="Coleine C."/>
            <person name="Stajich J.E."/>
            <person name="Selbmann L."/>
        </authorList>
    </citation>
    <scope>NUCLEOTIDE SEQUENCE [LARGE SCALE GENOMIC DNA]</scope>
    <source>
        <strain evidence="3 4">CCFEE 5885</strain>
    </source>
</reference>
<dbReference type="PANTHER" id="PTHR24094:SF15">
    <property type="entry name" value="AMP-DEPENDENT SYNTHETASE_LIGASE DOMAIN-CONTAINING PROTEIN-RELATED"/>
    <property type="match status" value="1"/>
</dbReference>
<sequence length="169" mass="18853">MLEQLEVAPSSSDGGYDRDKFPHWITQSDNCNTREVVLKRDGKTVMQDDKCAAVSGTWKSPYDGKTWTDADDIQIDHMVPLANAWRSGASKWTTDQREIFANDLTHPQLFAVTGTVNSDKSDSSPDEWKPPLSSFYCKYASSWVAVKDNYNLTITSAEKSALADMLSTC</sequence>
<dbReference type="PANTHER" id="PTHR24094">
    <property type="entry name" value="SECRETED PROTEIN"/>
    <property type="match status" value="1"/>
</dbReference>
<feature type="region of interest" description="Disordered" evidence="1">
    <location>
        <begin position="1"/>
        <end position="22"/>
    </location>
</feature>
<comment type="caution">
    <text evidence="3">The sequence shown here is derived from an EMBL/GenBank/DDBJ whole genome shotgun (WGS) entry which is preliminary data.</text>
</comment>
<dbReference type="Pfam" id="PF07510">
    <property type="entry name" value="GmrSD_C"/>
    <property type="match status" value="1"/>
</dbReference>
<feature type="domain" description="GmrSD restriction endonucleases C-terminal" evidence="2">
    <location>
        <begin position="53"/>
        <end position="164"/>
    </location>
</feature>
<name>A0ABR0KPV1_9EURO</name>
<organism evidence="3 4">
    <name type="scientific">Lithohypha guttulata</name>
    <dbReference type="NCBI Taxonomy" id="1690604"/>
    <lineage>
        <taxon>Eukaryota</taxon>
        <taxon>Fungi</taxon>
        <taxon>Dikarya</taxon>
        <taxon>Ascomycota</taxon>
        <taxon>Pezizomycotina</taxon>
        <taxon>Eurotiomycetes</taxon>
        <taxon>Chaetothyriomycetidae</taxon>
        <taxon>Chaetothyriales</taxon>
        <taxon>Trichomeriaceae</taxon>
        <taxon>Lithohypha</taxon>
    </lineage>
</organism>
<dbReference type="EMBL" id="JAVRRG010000001">
    <property type="protein sequence ID" value="KAK5102562.1"/>
    <property type="molecule type" value="Genomic_DNA"/>
</dbReference>
<evidence type="ECO:0000256" key="1">
    <source>
        <dbReference type="SAM" id="MobiDB-lite"/>
    </source>
</evidence>
<proteinExistence type="predicted"/>